<evidence type="ECO:0000256" key="1">
    <source>
        <dbReference type="SAM" id="SignalP"/>
    </source>
</evidence>
<proteinExistence type="predicted"/>
<gene>
    <name evidence="2" type="ORF">OSR52_05960</name>
</gene>
<dbReference type="Proteomes" id="UP001153642">
    <property type="component" value="Unassembled WGS sequence"/>
</dbReference>
<name>A0ABT6FQ65_9FLAO</name>
<evidence type="ECO:0000313" key="2">
    <source>
        <dbReference type="EMBL" id="MDG3585409.1"/>
    </source>
</evidence>
<keyword evidence="1" id="KW-0732">Signal</keyword>
<accession>A0ABT6FQ65</accession>
<dbReference type="Pfam" id="PF19643">
    <property type="entry name" value="DUF6146"/>
    <property type="match status" value="1"/>
</dbReference>
<dbReference type="EMBL" id="JAPMUA010000002">
    <property type="protein sequence ID" value="MDG3585409.1"/>
    <property type="molecule type" value="Genomic_DNA"/>
</dbReference>
<reference evidence="2" key="1">
    <citation type="submission" date="2022-11" db="EMBL/GenBank/DDBJ databases">
        <title>High-quality draft genome sequence of Galbibacter sp. strain CMA-7.</title>
        <authorList>
            <person name="Wei L."/>
            <person name="Dong C."/>
            <person name="Shao Z."/>
        </authorList>
    </citation>
    <scope>NUCLEOTIDE SEQUENCE</scope>
    <source>
        <strain evidence="2">CMA-7</strain>
    </source>
</reference>
<evidence type="ECO:0000313" key="3">
    <source>
        <dbReference type="Proteomes" id="UP001153642"/>
    </source>
</evidence>
<keyword evidence="3" id="KW-1185">Reference proteome</keyword>
<dbReference type="RefSeq" id="WP_277899323.1">
    <property type="nucleotide sequence ID" value="NZ_JAPMUA010000002.1"/>
</dbReference>
<comment type="caution">
    <text evidence="2">The sequence shown here is derived from an EMBL/GenBank/DDBJ whole genome shotgun (WGS) entry which is preliminary data.</text>
</comment>
<organism evidence="2 3">
    <name type="scientific">Galbibacter pacificus</name>
    <dbReference type="NCBI Taxonomy" id="2996052"/>
    <lineage>
        <taxon>Bacteria</taxon>
        <taxon>Pseudomonadati</taxon>
        <taxon>Bacteroidota</taxon>
        <taxon>Flavobacteriia</taxon>
        <taxon>Flavobacteriales</taxon>
        <taxon>Flavobacteriaceae</taxon>
        <taxon>Galbibacter</taxon>
    </lineage>
</organism>
<dbReference type="PROSITE" id="PS51257">
    <property type="entry name" value="PROKAR_LIPOPROTEIN"/>
    <property type="match status" value="1"/>
</dbReference>
<feature type="chain" id="PRO_5047098708" evidence="1">
    <location>
        <begin position="24"/>
        <end position="161"/>
    </location>
</feature>
<dbReference type="InterPro" id="IPR046144">
    <property type="entry name" value="DUF6146"/>
</dbReference>
<feature type="signal peptide" evidence="1">
    <location>
        <begin position="1"/>
        <end position="23"/>
    </location>
</feature>
<sequence length="161" mass="19041">MKYVFAIVVLSFLAGSCSGTKSASTSTNTEDEMELDISEAEKEAFNATNAEQDTVRIANDSTEYEIIVIDPGYYTWLNSIAMPEGYYSQEYMETRNNIYVINWNQRVLNPQRYNPNLYEMQINYSPNIDYGYEVNYKLYNYFLYFQRKYNQRLGPFFPRIR</sequence>
<protein>
    <submittedName>
        <fullName evidence="2">DUF6146 family protein</fullName>
    </submittedName>
</protein>